<proteinExistence type="predicted"/>
<reference evidence="2" key="1">
    <citation type="journal article" date="2015" name="Nature">
        <title>Complex archaea that bridge the gap between prokaryotes and eukaryotes.</title>
        <authorList>
            <person name="Spang A."/>
            <person name="Saw J.H."/>
            <person name="Jorgensen S.L."/>
            <person name="Zaremba-Niedzwiedzka K."/>
            <person name="Martijn J."/>
            <person name="Lind A.E."/>
            <person name="van Eijk R."/>
            <person name="Schleper C."/>
            <person name="Guy L."/>
            <person name="Ettema T.J."/>
        </authorList>
    </citation>
    <scope>NUCLEOTIDE SEQUENCE</scope>
</reference>
<keyword evidence="1" id="KW-0812">Transmembrane</keyword>
<comment type="caution">
    <text evidence="2">The sequence shown here is derived from an EMBL/GenBank/DDBJ whole genome shotgun (WGS) entry which is preliminary data.</text>
</comment>
<keyword evidence="1" id="KW-1133">Transmembrane helix</keyword>
<gene>
    <name evidence="2" type="ORF">LCGC14_1428490</name>
</gene>
<evidence type="ECO:0000256" key="1">
    <source>
        <dbReference type="SAM" id="Phobius"/>
    </source>
</evidence>
<accession>A0A0F9M4R2</accession>
<sequence length="80" mass="9563">MYYAQDVKPLFRWFTKNKFRWFLLAISVIPMSVIVYTIKGFVEGVKEWKKGFNLQNAGYWHNKGESSVSDRYRDGRGKYD</sequence>
<protein>
    <submittedName>
        <fullName evidence="2">Uncharacterized protein</fullName>
    </submittedName>
</protein>
<name>A0A0F9M4R2_9ZZZZ</name>
<feature type="transmembrane region" description="Helical" evidence="1">
    <location>
        <begin position="21"/>
        <end position="42"/>
    </location>
</feature>
<dbReference type="EMBL" id="LAZR01009598">
    <property type="protein sequence ID" value="KKM71650.1"/>
    <property type="molecule type" value="Genomic_DNA"/>
</dbReference>
<keyword evidence="1" id="KW-0472">Membrane</keyword>
<organism evidence="2">
    <name type="scientific">marine sediment metagenome</name>
    <dbReference type="NCBI Taxonomy" id="412755"/>
    <lineage>
        <taxon>unclassified sequences</taxon>
        <taxon>metagenomes</taxon>
        <taxon>ecological metagenomes</taxon>
    </lineage>
</organism>
<evidence type="ECO:0000313" key="2">
    <source>
        <dbReference type="EMBL" id="KKM71650.1"/>
    </source>
</evidence>
<dbReference type="AlphaFoldDB" id="A0A0F9M4R2"/>